<dbReference type="Proteomes" id="UP000095598">
    <property type="component" value="Unassembled WGS sequence"/>
</dbReference>
<gene>
    <name evidence="2" type="ORF">ERS852425_02413</name>
</gene>
<name>A0A173TV14_ANAHA</name>
<keyword evidence="1" id="KW-0472">Membrane</keyword>
<reference evidence="2 3" key="1">
    <citation type="submission" date="2015-09" db="EMBL/GenBank/DDBJ databases">
        <authorList>
            <consortium name="Pathogen Informatics"/>
        </authorList>
    </citation>
    <scope>NUCLEOTIDE SEQUENCE [LARGE SCALE GENOMIC DNA]</scope>
    <source>
        <strain evidence="2 3">2789STDY5608868</strain>
    </source>
</reference>
<evidence type="ECO:0000313" key="3">
    <source>
        <dbReference type="Proteomes" id="UP000095598"/>
    </source>
</evidence>
<feature type="transmembrane region" description="Helical" evidence="1">
    <location>
        <begin position="6"/>
        <end position="25"/>
    </location>
</feature>
<evidence type="ECO:0000256" key="1">
    <source>
        <dbReference type="SAM" id="Phobius"/>
    </source>
</evidence>
<keyword evidence="1" id="KW-1133">Transmembrane helix</keyword>
<dbReference type="EMBL" id="CYXT01000019">
    <property type="protein sequence ID" value="CUN06772.1"/>
    <property type="molecule type" value="Genomic_DNA"/>
</dbReference>
<dbReference type="RefSeq" id="WP_055259210.1">
    <property type="nucleotide sequence ID" value="NZ_CYXT01000019.1"/>
</dbReference>
<proteinExistence type="predicted"/>
<organism evidence="2 3">
    <name type="scientific">Anaerostipes hadrus</name>
    <dbReference type="NCBI Taxonomy" id="649756"/>
    <lineage>
        <taxon>Bacteria</taxon>
        <taxon>Bacillati</taxon>
        <taxon>Bacillota</taxon>
        <taxon>Clostridia</taxon>
        <taxon>Lachnospirales</taxon>
        <taxon>Lachnospiraceae</taxon>
        <taxon>Anaerostipes</taxon>
    </lineage>
</organism>
<sequence length="109" mass="12435">METINQFMVACGWIITIGGAVGVLYKAYKHYKKPTDDLEQRITSIETDIKDIKKKLNSDYNAINSQQDDVNLVMKSMFNLIENKITGNNIEGLKKTRDELINALTTHEK</sequence>
<protein>
    <submittedName>
        <fullName evidence="2">Uncharacterized protein</fullName>
    </submittedName>
</protein>
<accession>A0A173TV14</accession>
<evidence type="ECO:0000313" key="2">
    <source>
        <dbReference type="EMBL" id="CUN06772.1"/>
    </source>
</evidence>
<dbReference type="AlphaFoldDB" id="A0A173TV14"/>
<keyword evidence="1" id="KW-0812">Transmembrane</keyword>